<feature type="domain" description="YgjP-like metallopeptidase" evidence="1">
    <location>
        <begin position="8"/>
        <end position="210"/>
    </location>
</feature>
<name>A0A2K8U780_9GAMM</name>
<dbReference type="AlphaFoldDB" id="A0A2K8U780"/>
<dbReference type="PANTHER" id="PTHR30399">
    <property type="entry name" value="UNCHARACTERIZED PROTEIN YGJP"/>
    <property type="match status" value="1"/>
</dbReference>
<proteinExistence type="predicted"/>
<dbReference type="CDD" id="cd07344">
    <property type="entry name" value="M48_yhfN_like"/>
    <property type="match status" value="1"/>
</dbReference>
<reference evidence="2 3" key="1">
    <citation type="submission" date="2017-03" db="EMBL/GenBank/DDBJ databases">
        <title>Complete genome sequence of Candidatus 'Thiodictyon syntrophicum' sp. nov. strain Cad16T, a photolithoautotroph purple sulfur bacterium isolated from an alpine meromictic lake.</title>
        <authorList>
            <person name="Luedin S.M."/>
            <person name="Pothier J.F."/>
            <person name="Danza F."/>
            <person name="Storelli N."/>
            <person name="Wittwer M."/>
            <person name="Tonolla M."/>
        </authorList>
    </citation>
    <scope>NUCLEOTIDE SEQUENCE [LARGE SCALE GENOMIC DNA]</scope>
    <source>
        <strain evidence="2 3">Cad16T</strain>
    </source>
</reference>
<sequence length="224" mass="26030">MRRSDRRRTLGLTVDRGGDLVMHAPLATSDDELAAWAGTKLLWVHRKLALKEESTPKAPAPEYVTGETFSYLGRRYRLVLVDEQQAALDFDGARFLLRRDARPADAHFRQWYITVGKEWLARRIDLLRPRTGPAPTRVLVRDLGYRWGSCGRDGALYINWRVLQLPVRLVDYVLVHELCHLVEPSHNREFRRSLERALPDWQDRKAELDRSSADVFWCAPAMRQ</sequence>
<organism evidence="2 3">
    <name type="scientific">Candidatus Thiodictyon syntrophicum</name>
    <dbReference type="NCBI Taxonomy" id="1166950"/>
    <lineage>
        <taxon>Bacteria</taxon>
        <taxon>Pseudomonadati</taxon>
        <taxon>Pseudomonadota</taxon>
        <taxon>Gammaproteobacteria</taxon>
        <taxon>Chromatiales</taxon>
        <taxon>Chromatiaceae</taxon>
        <taxon>Thiodictyon</taxon>
    </lineage>
</organism>
<keyword evidence="3" id="KW-1185">Reference proteome</keyword>
<dbReference type="InterPro" id="IPR053136">
    <property type="entry name" value="UTP_pyrophosphatase-like"/>
</dbReference>
<dbReference type="KEGG" id="tsy:THSYN_11070"/>
<dbReference type="PANTHER" id="PTHR30399:SF1">
    <property type="entry name" value="UTP PYROPHOSPHATASE"/>
    <property type="match status" value="1"/>
</dbReference>
<evidence type="ECO:0000259" key="1">
    <source>
        <dbReference type="Pfam" id="PF01863"/>
    </source>
</evidence>
<dbReference type="Pfam" id="PF01863">
    <property type="entry name" value="YgjP-like"/>
    <property type="match status" value="1"/>
</dbReference>
<evidence type="ECO:0000313" key="2">
    <source>
        <dbReference type="EMBL" id="AUB81442.1"/>
    </source>
</evidence>
<dbReference type="EMBL" id="CP020370">
    <property type="protein sequence ID" value="AUB81442.1"/>
    <property type="molecule type" value="Genomic_DNA"/>
</dbReference>
<dbReference type="GO" id="GO:0016787">
    <property type="term" value="F:hydrolase activity"/>
    <property type="evidence" value="ECO:0007669"/>
    <property type="project" value="UniProtKB-KW"/>
</dbReference>
<dbReference type="Proteomes" id="UP000232638">
    <property type="component" value="Chromosome"/>
</dbReference>
<accession>A0A2K8U780</accession>
<evidence type="ECO:0000313" key="3">
    <source>
        <dbReference type="Proteomes" id="UP000232638"/>
    </source>
</evidence>
<dbReference type="InterPro" id="IPR002725">
    <property type="entry name" value="YgjP-like_metallopeptidase"/>
</dbReference>
<keyword evidence="2" id="KW-0378">Hydrolase</keyword>
<gene>
    <name evidence="2" type="ORF">THSYN_11070</name>
</gene>
<protein>
    <submittedName>
        <fullName evidence="2">Metal-dependent hydrolase</fullName>
    </submittedName>
</protein>
<dbReference type="OrthoDB" id="9811177at2"/>
<dbReference type="Gene3D" id="3.30.2010.10">
    <property type="entry name" value="Metalloproteases ('zincins'), catalytic domain"/>
    <property type="match status" value="1"/>
</dbReference>